<dbReference type="InterPro" id="IPR042089">
    <property type="entry name" value="Peptidase_M13_dom_2"/>
</dbReference>
<gene>
    <name evidence="1" type="ORF">TELCIR_10956</name>
</gene>
<dbReference type="GO" id="GO:0006508">
    <property type="term" value="P:proteolysis"/>
    <property type="evidence" value="ECO:0007669"/>
    <property type="project" value="InterPro"/>
</dbReference>
<dbReference type="Gene3D" id="1.10.1380.10">
    <property type="entry name" value="Neutral endopeptidase , domain2"/>
    <property type="match status" value="1"/>
</dbReference>
<dbReference type="InterPro" id="IPR000718">
    <property type="entry name" value="Peptidase_M13"/>
</dbReference>
<proteinExistence type="predicted"/>
<dbReference type="EMBL" id="KZ347686">
    <property type="protein sequence ID" value="PIO67298.1"/>
    <property type="molecule type" value="Genomic_DNA"/>
</dbReference>
<reference evidence="1 2" key="1">
    <citation type="submission" date="2015-09" db="EMBL/GenBank/DDBJ databases">
        <title>Draft genome of the parasitic nematode Teladorsagia circumcincta isolate WARC Sus (inbred).</title>
        <authorList>
            <person name="Mitreva M."/>
        </authorList>
    </citation>
    <scope>NUCLEOTIDE SEQUENCE [LARGE SCALE GENOMIC DNA]</scope>
    <source>
        <strain evidence="1 2">S</strain>
    </source>
</reference>
<evidence type="ECO:0000313" key="1">
    <source>
        <dbReference type="EMBL" id="PIO67298.1"/>
    </source>
</evidence>
<evidence type="ECO:0008006" key="3">
    <source>
        <dbReference type="Google" id="ProtNLM"/>
    </source>
</evidence>
<dbReference type="SUPFAM" id="SSF55486">
    <property type="entry name" value="Metalloproteases ('zincins'), catalytic domain"/>
    <property type="match status" value="1"/>
</dbReference>
<organism evidence="1 2">
    <name type="scientific">Teladorsagia circumcincta</name>
    <name type="common">Brown stomach worm</name>
    <name type="synonym">Ostertagia circumcincta</name>
    <dbReference type="NCBI Taxonomy" id="45464"/>
    <lineage>
        <taxon>Eukaryota</taxon>
        <taxon>Metazoa</taxon>
        <taxon>Ecdysozoa</taxon>
        <taxon>Nematoda</taxon>
        <taxon>Chromadorea</taxon>
        <taxon>Rhabditida</taxon>
        <taxon>Rhabditina</taxon>
        <taxon>Rhabditomorpha</taxon>
        <taxon>Strongyloidea</taxon>
        <taxon>Trichostrongylidae</taxon>
        <taxon>Teladorsagia</taxon>
    </lineage>
</organism>
<dbReference type="Proteomes" id="UP000230423">
    <property type="component" value="Unassembled WGS sequence"/>
</dbReference>
<dbReference type="GO" id="GO:0004222">
    <property type="term" value="F:metalloendopeptidase activity"/>
    <property type="evidence" value="ECO:0007669"/>
    <property type="project" value="InterPro"/>
</dbReference>
<dbReference type="Gene3D" id="3.40.390.10">
    <property type="entry name" value="Collagenase (Catalytic Domain)"/>
    <property type="match status" value="1"/>
</dbReference>
<keyword evidence="2" id="KW-1185">Reference proteome</keyword>
<evidence type="ECO:0000313" key="2">
    <source>
        <dbReference type="Proteomes" id="UP000230423"/>
    </source>
</evidence>
<dbReference type="OrthoDB" id="5801126at2759"/>
<dbReference type="InterPro" id="IPR024079">
    <property type="entry name" value="MetalloPept_cat_dom_sf"/>
</dbReference>
<accession>A0A2G9UAP9</accession>
<protein>
    <recommendedName>
        <fullName evidence="3">Peptidase M13 N-terminal domain-containing protein</fullName>
    </recommendedName>
</protein>
<dbReference type="AlphaFoldDB" id="A0A2G9UAP9"/>
<name>A0A2G9UAP9_TELCI</name>
<dbReference type="PROSITE" id="PS51885">
    <property type="entry name" value="NEPRILYSIN"/>
    <property type="match status" value="1"/>
</dbReference>
<sequence>MDPAVDPCIDFYDFACGQWINKSVNLNYPSWNVLYETNMRAHDKIVHAMLKGWHDTEAVTSEDITPMRRVRI</sequence>